<accession>A0ABR0LWA6</accession>
<feature type="compositionally biased region" description="Gly residues" evidence="16">
    <location>
        <begin position="143"/>
        <end position="152"/>
    </location>
</feature>
<evidence type="ECO:0000256" key="13">
    <source>
        <dbReference type="ARBA" id="ARBA00023125"/>
    </source>
</evidence>
<keyword evidence="7" id="KW-0963">Cytoplasm</keyword>
<evidence type="ECO:0000256" key="5">
    <source>
        <dbReference type="ARBA" id="ARBA00020536"/>
    </source>
</evidence>
<protein>
    <recommendedName>
        <fullName evidence="5">RNA polymerase II degradation factor 1</fullName>
    </recommendedName>
</protein>
<keyword evidence="6" id="KW-0158">Chromosome</keyword>
<feature type="compositionally biased region" description="Gly residues" evidence="16">
    <location>
        <begin position="18"/>
        <end position="28"/>
    </location>
</feature>
<dbReference type="InterPro" id="IPR051833">
    <property type="entry name" value="TC-DDR_regulator"/>
</dbReference>
<evidence type="ECO:0000256" key="8">
    <source>
        <dbReference type="ARBA" id="ARBA00022553"/>
    </source>
</evidence>
<dbReference type="EMBL" id="JAVRRA010010257">
    <property type="protein sequence ID" value="KAK5242388.1"/>
    <property type="molecule type" value="Genomic_DNA"/>
</dbReference>
<feature type="domain" description="CUE" evidence="17">
    <location>
        <begin position="62"/>
        <end position="105"/>
    </location>
</feature>
<evidence type="ECO:0000259" key="17">
    <source>
        <dbReference type="PROSITE" id="PS51140"/>
    </source>
</evidence>
<reference evidence="18 19" key="1">
    <citation type="submission" date="2023-08" db="EMBL/GenBank/DDBJ databases">
        <title>Black Yeasts Isolated from many extreme environments.</title>
        <authorList>
            <person name="Coleine C."/>
            <person name="Stajich J.E."/>
            <person name="Selbmann L."/>
        </authorList>
    </citation>
    <scope>NUCLEOTIDE SEQUENCE [LARGE SCALE GENOMIC DNA]</scope>
    <source>
        <strain evidence="18 19">CCFEE 536</strain>
    </source>
</reference>
<evidence type="ECO:0000256" key="11">
    <source>
        <dbReference type="ARBA" id="ARBA00022843"/>
    </source>
</evidence>
<evidence type="ECO:0000256" key="12">
    <source>
        <dbReference type="ARBA" id="ARBA00022895"/>
    </source>
</evidence>
<comment type="subcellular location">
    <subcellularLocation>
        <location evidence="3">Chromosome</location>
        <location evidence="3">Telomere</location>
    </subcellularLocation>
    <subcellularLocation>
        <location evidence="2">Cytoplasm</location>
    </subcellularLocation>
    <subcellularLocation>
        <location evidence="1">Nucleus</location>
    </subcellularLocation>
</comment>
<feature type="compositionally biased region" description="Basic and acidic residues" evidence="16">
    <location>
        <begin position="110"/>
        <end position="125"/>
    </location>
</feature>
<evidence type="ECO:0000256" key="9">
    <source>
        <dbReference type="ARBA" id="ARBA00022763"/>
    </source>
</evidence>
<feature type="compositionally biased region" description="Low complexity" evidence="16">
    <location>
        <begin position="7"/>
        <end position="17"/>
    </location>
</feature>
<keyword evidence="15" id="KW-0539">Nucleus</keyword>
<evidence type="ECO:0000256" key="7">
    <source>
        <dbReference type="ARBA" id="ARBA00022490"/>
    </source>
</evidence>
<keyword evidence="11" id="KW-0832">Ubl conjugation</keyword>
<evidence type="ECO:0000256" key="3">
    <source>
        <dbReference type="ARBA" id="ARBA00004574"/>
    </source>
</evidence>
<evidence type="ECO:0000256" key="2">
    <source>
        <dbReference type="ARBA" id="ARBA00004496"/>
    </source>
</evidence>
<evidence type="ECO:0000256" key="10">
    <source>
        <dbReference type="ARBA" id="ARBA00022786"/>
    </source>
</evidence>
<keyword evidence="12" id="KW-0779">Telomere</keyword>
<evidence type="ECO:0000256" key="1">
    <source>
        <dbReference type="ARBA" id="ARBA00004123"/>
    </source>
</evidence>
<sequence>MSEVVDSRPAALRSRGSARGGRAGFGRGGPRRGSRQANGGTRDAASFDAPEDKGELGDMKKQYSSQLSMLKELFPDWTDVDLVFALQETDGDLQGTIERITEGKVSQFSDVKKAGKDRSRSKAKDASSAITDQPMIPARGGRGRGGFEGTRGGRGRGADRGRGGFRGGRGGLTSTNGFEKDTTASS</sequence>
<organism evidence="18 19">
    <name type="scientific">Cryomyces antarcticus</name>
    <dbReference type="NCBI Taxonomy" id="329879"/>
    <lineage>
        <taxon>Eukaryota</taxon>
        <taxon>Fungi</taxon>
        <taxon>Dikarya</taxon>
        <taxon>Ascomycota</taxon>
        <taxon>Pezizomycotina</taxon>
        <taxon>Dothideomycetes</taxon>
        <taxon>Dothideomycetes incertae sedis</taxon>
        <taxon>Cryomyces</taxon>
    </lineage>
</organism>
<dbReference type="InterPro" id="IPR003892">
    <property type="entry name" value="CUE"/>
</dbReference>
<dbReference type="CDD" id="cd14368">
    <property type="entry name" value="CUE_DEF1_like"/>
    <property type="match status" value="1"/>
</dbReference>
<name>A0ABR0LWA6_9PEZI</name>
<keyword evidence="13" id="KW-0238">DNA-binding</keyword>
<evidence type="ECO:0000256" key="15">
    <source>
        <dbReference type="ARBA" id="ARBA00023242"/>
    </source>
</evidence>
<feature type="region of interest" description="Disordered" evidence="16">
    <location>
        <begin position="1"/>
        <end position="60"/>
    </location>
</feature>
<proteinExistence type="inferred from homology"/>
<evidence type="ECO:0000313" key="19">
    <source>
        <dbReference type="Proteomes" id="UP001357485"/>
    </source>
</evidence>
<gene>
    <name evidence="18" type="primary">DEF1_1</name>
    <name evidence="18" type="ORF">LTR16_008543</name>
</gene>
<comment type="similarity">
    <text evidence="4">Belongs to the DEF1 family.</text>
</comment>
<dbReference type="Pfam" id="PF02845">
    <property type="entry name" value="CUE"/>
    <property type="match status" value="1"/>
</dbReference>
<keyword evidence="19" id="KW-1185">Reference proteome</keyword>
<evidence type="ECO:0000256" key="4">
    <source>
        <dbReference type="ARBA" id="ARBA00005491"/>
    </source>
</evidence>
<feature type="region of interest" description="Disordered" evidence="16">
    <location>
        <begin position="107"/>
        <end position="186"/>
    </location>
</feature>
<evidence type="ECO:0000256" key="6">
    <source>
        <dbReference type="ARBA" id="ARBA00022454"/>
    </source>
</evidence>
<dbReference type="InterPro" id="IPR041803">
    <property type="entry name" value="DEF1_CUE"/>
</dbReference>
<dbReference type="PROSITE" id="PS51140">
    <property type="entry name" value="CUE"/>
    <property type="match status" value="1"/>
</dbReference>
<keyword evidence="9" id="KW-0227">DNA damage</keyword>
<evidence type="ECO:0000256" key="16">
    <source>
        <dbReference type="SAM" id="MobiDB-lite"/>
    </source>
</evidence>
<feature type="compositionally biased region" description="Basic and acidic residues" evidence="16">
    <location>
        <begin position="50"/>
        <end position="60"/>
    </location>
</feature>
<evidence type="ECO:0000313" key="18">
    <source>
        <dbReference type="EMBL" id="KAK5242388.1"/>
    </source>
</evidence>
<comment type="caution">
    <text evidence="18">The sequence shown here is derived from an EMBL/GenBank/DDBJ whole genome shotgun (WGS) entry which is preliminary data.</text>
</comment>
<evidence type="ECO:0000256" key="14">
    <source>
        <dbReference type="ARBA" id="ARBA00023204"/>
    </source>
</evidence>
<feature type="non-terminal residue" evidence="18">
    <location>
        <position position="186"/>
    </location>
</feature>
<keyword evidence="10" id="KW-0833">Ubl conjugation pathway</keyword>
<keyword evidence="8" id="KW-0597">Phosphoprotein</keyword>
<dbReference type="Proteomes" id="UP001357485">
    <property type="component" value="Unassembled WGS sequence"/>
</dbReference>
<dbReference type="PANTHER" id="PTHR16308:SF13">
    <property type="entry name" value="PROTEIN LINGERER"/>
    <property type="match status" value="1"/>
</dbReference>
<keyword evidence="14" id="KW-0234">DNA repair</keyword>
<dbReference type="PANTHER" id="PTHR16308">
    <property type="entry name" value="UBIQUITIN ASSOCIATED PROTEIN 2-LIKE/LINGERER"/>
    <property type="match status" value="1"/>
</dbReference>